<evidence type="ECO:0000313" key="2">
    <source>
        <dbReference type="EMBL" id="MTV37827.1"/>
    </source>
</evidence>
<dbReference type="RefSeq" id="WP_155463301.1">
    <property type="nucleotide sequence ID" value="NZ_WNKY01000007.1"/>
</dbReference>
<evidence type="ECO:0000259" key="1">
    <source>
        <dbReference type="PROSITE" id="PS50846"/>
    </source>
</evidence>
<accession>A0A6L6PGW5</accession>
<proteinExistence type="predicted"/>
<dbReference type="Gene3D" id="3.30.70.100">
    <property type="match status" value="1"/>
</dbReference>
<organism evidence="2 3">
    <name type="scientific">Duganella radicis</name>
    <dbReference type="NCBI Taxonomy" id="551988"/>
    <lineage>
        <taxon>Bacteria</taxon>
        <taxon>Pseudomonadati</taxon>
        <taxon>Pseudomonadota</taxon>
        <taxon>Betaproteobacteria</taxon>
        <taxon>Burkholderiales</taxon>
        <taxon>Oxalobacteraceae</taxon>
        <taxon>Telluria group</taxon>
        <taxon>Duganella</taxon>
    </lineage>
</organism>
<name>A0A6L6PGW5_9BURK</name>
<evidence type="ECO:0000313" key="3">
    <source>
        <dbReference type="Proteomes" id="UP000475582"/>
    </source>
</evidence>
<reference evidence="2 3" key="1">
    <citation type="submission" date="2019-11" db="EMBL/GenBank/DDBJ databases">
        <title>Type strains purchased from KCTC, JCM and DSMZ.</title>
        <authorList>
            <person name="Lu H."/>
        </authorList>
    </citation>
    <scope>NUCLEOTIDE SEQUENCE [LARGE SCALE GENOMIC DNA]</scope>
    <source>
        <strain evidence="2 3">KCTC 22382</strain>
    </source>
</reference>
<protein>
    <submittedName>
        <fullName evidence="2">Copper chaperone</fullName>
    </submittedName>
</protein>
<dbReference type="PROSITE" id="PS50846">
    <property type="entry name" value="HMA_2"/>
    <property type="match status" value="1"/>
</dbReference>
<dbReference type="GO" id="GO:0046872">
    <property type="term" value="F:metal ion binding"/>
    <property type="evidence" value="ECO:0007669"/>
    <property type="project" value="InterPro"/>
</dbReference>
<feature type="domain" description="HMA" evidence="1">
    <location>
        <begin position="2"/>
        <end position="68"/>
    </location>
</feature>
<sequence length="83" mass="8323">MQTAVLNIEGMEDVACADKITELLRGIPGVSDAQVSLRDSIASVLLDASRVTPPMLARQLSAAGYPAAAREAAGGCCGGCCGG</sequence>
<gene>
    <name evidence="2" type="ORF">GM676_09580</name>
</gene>
<dbReference type="AlphaFoldDB" id="A0A6L6PGW5"/>
<dbReference type="EMBL" id="WNKY01000007">
    <property type="protein sequence ID" value="MTV37827.1"/>
    <property type="molecule type" value="Genomic_DNA"/>
</dbReference>
<dbReference type="CDD" id="cd00371">
    <property type="entry name" value="HMA"/>
    <property type="match status" value="1"/>
</dbReference>
<dbReference type="Pfam" id="PF00403">
    <property type="entry name" value="HMA"/>
    <property type="match status" value="1"/>
</dbReference>
<comment type="caution">
    <text evidence="2">The sequence shown here is derived from an EMBL/GenBank/DDBJ whole genome shotgun (WGS) entry which is preliminary data.</text>
</comment>
<dbReference type="Proteomes" id="UP000475582">
    <property type="component" value="Unassembled WGS sequence"/>
</dbReference>
<dbReference type="InterPro" id="IPR006121">
    <property type="entry name" value="HMA_dom"/>
</dbReference>
<dbReference type="SUPFAM" id="SSF55008">
    <property type="entry name" value="HMA, heavy metal-associated domain"/>
    <property type="match status" value="1"/>
</dbReference>
<keyword evidence="3" id="KW-1185">Reference proteome</keyword>
<dbReference type="InterPro" id="IPR036163">
    <property type="entry name" value="HMA_dom_sf"/>
</dbReference>
<dbReference type="OrthoDB" id="9813965at2"/>